<feature type="non-terminal residue" evidence="7">
    <location>
        <position position="199"/>
    </location>
</feature>
<evidence type="ECO:0000256" key="1">
    <source>
        <dbReference type="ARBA" id="ARBA00001966"/>
    </source>
</evidence>
<evidence type="ECO:0000256" key="5">
    <source>
        <dbReference type="ARBA" id="ARBA00023014"/>
    </source>
</evidence>
<gene>
    <name evidence="7" type="ORF">METZ01_LOCUS266095</name>
</gene>
<dbReference type="AlphaFoldDB" id="A0A382JRL8"/>
<dbReference type="GO" id="GO:0051536">
    <property type="term" value="F:iron-sulfur cluster binding"/>
    <property type="evidence" value="ECO:0007669"/>
    <property type="project" value="UniProtKB-KW"/>
</dbReference>
<evidence type="ECO:0000313" key="7">
    <source>
        <dbReference type="EMBL" id="SVC13241.1"/>
    </source>
</evidence>
<protein>
    <recommendedName>
        <fullName evidence="6">B12-binding domain-containing protein</fullName>
    </recommendedName>
</protein>
<dbReference type="InterPro" id="IPR006158">
    <property type="entry name" value="Cobalamin-bd"/>
</dbReference>
<dbReference type="Gene3D" id="3.40.50.280">
    <property type="entry name" value="Cobalamin-binding domain"/>
    <property type="match status" value="1"/>
</dbReference>
<accession>A0A382JRL8</accession>
<dbReference type="PANTHER" id="PTHR43409">
    <property type="entry name" value="ANAEROBIC MAGNESIUM-PROTOPORPHYRIN IX MONOMETHYL ESTER CYCLASE-RELATED"/>
    <property type="match status" value="1"/>
</dbReference>
<evidence type="ECO:0000256" key="2">
    <source>
        <dbReference type="ARBA" id="ARBA00022691"/>
    </source>
</evidence>
<evidence type="ECO:0000259" key="6">
    <source>
        <dbReference type="Pfam" id="PF02310"/>
    </source>
</evidence>
<keyword evidence="3" id="KW-0479">Metal-binding</keyword>
<proteinExistence type="predicted"/>
<feature type="domain" description="B12-binding" evidence="6">
    <location>
        <begin position="39"/>
        <end position="142"/>
    </location>
</feature>
<dbReference type="PANTHER" id="PTHR43409:SF16">
    <property type="entry name" value="SLR0320 PROTEIN"/>
    <property type="match status" value="1"/>
</dbReference>
<evidence type="ECO:0000256" key="4">
    <source>
        <dbReference type="ARBA" id="ARBA00023004"/>
    </source>
</evidence>
<comment type="cofactor">
    <cofactor evidence="1">
        <name>[4Fe-4S] cluster</name>
        <dbReference type="ChEBI" id="CHEBI:49883"/>
    </cofactor>
</comment>
<dbReference type="GO" id="GO:0005829">
    <property type="term" value="C:cytosol"/>
    <property type="evidence" value="ECO:0007669"/>
    <property type="project" value="TreeGrafter"/>
</dbReference>
<dbReference type="EMBL" id="UINC01075248">
    <property type="protein sequence ID" value="SVC13241.1"/>
    <property type="molecule type" value="Genomic_DNA"/>
</dbReference>
<name>A0A382JRL8_9ZZZZ</name>
<keyword evidence="2" id="KW-0949">S-adenosyl-L-methionine</keyword>
<sequence>MKVAVCNSVGIDAEGYAMIHSPSRWTNSTRDHSIFTYYPWQLAYCSSILKRDTNHEVKFFDGCLEKWDHDTFVEKVSDFGPDYLVMDCATRTIEADSRFSKEIKKRFGTQLIFCGPHPTTFPEEVSEYADHVVLREYEMVVRDILQGKNLPDIMGLWPNTNIRPPLDVNDLPLPEDDDVSRLAYGMPGEPSSEYLEIQA</sequence>
<dbReference type="GO" id="GO:0031419">
    <property type="term" value="F:cobalamin binding"/>
    <property type="evidence" value="ECO:0007669"/>
    <property type="project" value="InterPro"/>
</dbReference>
<dbReference type="InterPro" id="IPR051198">
    <property type="entry name" value="BchE-like"/>
</dbReference>
<keyword evidence="5" id="KW-0411">Iron-sulfur</keyword>
<reference evidence="7" key="1">
    <citation type="submission" date="2018-05" db="EMBL/GenBank/DDBJ databases">
        <authorList>
            <person name="Lanie J.A."/>
            <person name="Ng W.-L."/>
            <person name="Kazmierczak K.M."/>
            <person name="Andrzejewski T.M."/>
            <person name="Davidsen T.M."/>
            <person name="Wayne K.J."/>
            <person name="Tettelin H."/>
            <person name="Glass J.I."/>
            <person name="Rusch D."/>
            <person name="Podicherti R."/>
            <person name="Tsui H.-C.T."/>
            <person name="Winkler M.E."/>
        </authorList>
    </citation>
    <scope>NUCLEOTIDE SEQUENCE</scope>
</reference>
<organism evidence="7">
    <name type="scientific">marine metagenome</name>
    <dbReference type="NCBI Taxonomy" id="408172"/>
    <lineage>
        <taxon>unclassified sequences</taxon>
        <taxon>metagenomes</taxon>
        <taxon>ecological metagenomes</taxon>
    </lineage>
</organism>
<keyword evidence="4" id="KW-0408">Iron</keyword>
<dbReference type="GO" id="GO:0046872">
    <property type="term" value="F:metal ion binding"/>
    <property type="evidence" value="ECO:0007669"/>
    <property type="project" value="UniProtKB-KW"/>
</dbReference>
<dbReference type="Pfam" id="PF02310">
    <property type="entry name" value="B12-binding"/>
    <property type="match status" value="1"/>
</dbReference>
<evidence type="ECO:0000256" key="3">
    <source>
        <dbReference type="ARBA" id="ARBA00022723"/>
    </source>
</evidence>